<dbReference type="AlphaFoldDB" id="M7NC61"/>
<dbReference type="InterPro" id="IPR025857">
    <property type="entry name" value="MacB_PCD"/>
</dbReference>
<dbReference type="GO" id="GO:0044874">
    <property type="term" value="P:lipoprotein localization to outer membrane"/>
    <property type="evidence" value="ECO:0007669"/>
    <property type="project" value="TreeGrafter"/>
</dbReference>
<dbReference type="PANTHER" id="PTHR30489">
    <property type="entry name" value="LIPOPROTEIN-RELEASING SYSTEM TRANSMEMBRANE PROTEIN LOLE"/>
    <property type="match status" value="1"/>
</dbReference>
<evidence type="ECO:0000313" key="10">
    <source>
        <dbReference type="EMBL" id="EMR04827.1"/>
    </source>
</evidence>
<comment type="similarity">
    <text evidence="2">Belongs to the ABC-4 integral membrane protein family. LolC/E subfamily.</text>
</comment>
<keyword evidence="4 7" id="KW-0812">Transmembrane</keyword>
<dbReference type="Pfam" id="PF02687">
    <property type="entry name" value="FtsX"/>
    <property type="match status" value="1"/>
</dbReference>
<gene>
    <name evidence="10" type="primary">lolE_1</name>
    <name evidence="10" type="ORF">ADICEAN_00098</name>
</gene>
<feature type="transmembrane region" description="Helical" evidence="7">
    <location>
        <begin position="368"/>
        <end position="393"/>
    </location>
</feature>
<keyword evidence="10" id="KW-0449">Lipoprotein</keyword>
<evidence type="ECO:0000256" key="4">
    <source>
        <dbReference type="ARBA" id="ARBA00022692"/>
    </source>
</evidence>
<comment type="subcellular location">
    <subcellularLocation>
        <location evidence="1">Cell membrane</location>
        <topology evidence="1">Multi-pass membrane protein</topology>
    </subcellularLocation>
</comment>
<dbReference type="Proteomes" id="UP000011910">
    <property type="component" value="Unassembled WGS sequence"/>
</dbReference>
<keyword evidence="6 7" id="KW-0472">Membrane</keyword>
<accession>M7NC61</accession>
<protein>
    <submittedName>
        <fullName evidence="10">Lipoprotein-releasing system transmembrane protein lolE</fullName>
    </submittedName>
</protein>
<evidence type="ECO:0000259" key="9">
    <source>
        <dbReference type="Pfam" id="PF12704"/>
    </source>
</evidence>
<dbReference type="OrthoDB" id="1522670at2"/>
<sequence length="405" mass="46123">MNLPYFISNRIHKASSRSFSAVIHNIAVASIGLGLAVMIVSFLILRGFQQTITDKVVSFSGHLQVTRYSFGNMYAENPISTNFDFYQQPENYPLLEHVQPVAYKPGLLKTQDEVLGVLLKGVDERYHWERFRPNMLEGSIPASSDTAPSTEVIISQNIADQLRLSVGQDVIMYFVQNPPRFRRLTVAGIYSTGMEDFDQSLIMGDIRLVRQLNNWTDTLAGGFEVFLKDFNTLDQAQEELFELTNWGYFVEKVTDRNIQIFEWLNLLNKNVVIFLGLILFVACFNMVSILLILIMERTPMIGTLMALGATHGQLRRIFITNGMLLVLKGMLWGNIIALGFGVIQQQFKLIPLDKENYYMDTVPILWDWPMIIGLNLLIFVLVMLILLIPSAIISRIQPIKAIKFD</sequence>
<evidence type="ECO:0000256" key="1">
    <source>
        <dbReference type="ARBA" id="ARBA00004651"/>
    </source>
</evidence>
<dbReference type="InterPro" id="IPR003838">
    <property type="entry name" value="ABC3_permease_C"/>
</dbReference>
<feature type="domain" description="ABC3 transporter permease C-terminal" evidence="8">
    <location>
        <begin position="273"/>
        <end position="398"/>
    </location>
</feature>
<dbReference type="GO" id="GO:0098797">
    <property type="term" value="C:plasma membrane protein complex"/>
    <property type="evidence" value="ECO:0007669"/>
    <property type="project" value="TreeGrafter"/>
</dbReference>
<feature type="transmembrane region" description="Helical" evidence="7">
    <location>
        <begin position="323"/>
        <end position="343"/>
    </location>
</feature>
<keyword evidence="11" id="KW-1185">Reference proteome</keyword>
<dbReference type="Pfam" id="PF12704">
    <property type="entry name" value="MacB_PCD"/>
    <property type="match status" value="1"/>
</dbReference>
<feature type="transmembrane region" description="Helical" evidence="7">
    <location>
        <begin position="271"/>
        <end position="295"/>
    </location>
</feature>
<evidence type="ECO:0000259" key="8">
    <source>
        <dbReference type="Pfam" id="PF02687"/>
    </source>
</evidence>
<dbReference type="PANTHER" id="PTHR30489:SF0">
    <property type="entry name" value="LIPOPROTEIN-RELEASING SYSTEM TRANSMEMBRANE PROTEIN LOLE"/>
    <property type="match status" value="1"/>
</dbReference>
<evidence type="ECO:0000256" key="3">
    <source>
        <dbReference type="ARBA" id="ARBA00022475"/>
    </source>
</evidence>
<dbReference type="eggNOG" id="COG4591">
    <property type="taxonomic scope" value="Bacteria"/>
</dbReference>
<comment type="caution">
    <text evidence="10">The sequence shown here is derived from an EMBL/GenBank/DDBJ whole genome shotgun (WGS) entry which is preliminary data.</text>
</comment>
<evidence type="ECO:0000256" key="2">
    <source>
        <dbReference type="ARBA" id="ARBA00005236"/>
    </source>
</evidence>
<dbReference type="RefSeq" id="WP_009193512.1">
    <property type="nucleotide sequence ID" value="NZ_AODQ01000001.1"/>
</dbReference>
<keyword evidence="5 7" id="KW-1133">Transmembrane helix</keyword>
<dbReference type="EMBL" id="AODQ01000001">
    <property type="protein sequence ID" value="EMR04827.1"/>
    <property type="molecule type" value="Genomic_DNA"/>
</dbReference>
<dbReference type="PATRIC" id="fig|1279009.4.peg.103"/>
<reference evidence="10 11" key="1">
    <citation type="journal article" date="2013" name="Genome Announc.">
        <title>Draft Genome Sequence of Cesiribacter andamanensis Strain AMV16T, Isolated from a Soil Sample from a Mud Volcano in the Andaman Islands, India.</title>
        <authorList>
            <person name="Shivaji S."/>
            <person name="Ara S."/>
            <person name="Begum Z."/>
            <person name="Srinivas T.N."/>
            <person name="Singh A."/>
            <person name="Kumar Pinnaka A."/>
        </authorList>
    </citation>
    <scope>NUCLEOTIDE SEQUENCE [LARGE SCALE GENOMIC DNA]</scope>
    <source>
        <strain evidence="10 11">AMV16</strain>
    </source>
</reference>
<feature type="transmembrane region" description="Helical" evidence="7">
    <location>
        <begin position="21"/>
        <end position="45"/>
    </location>
</feature>
<evidence type="ECO:0000256" key="7">
    <source>
        <dbReference type="SAM" id="Phobius"/>
    </source>
</evidence>
<evidence type="ECO:0000313" key="11">
    <source>
        <dbReference type="Proteomes" id="UP000011910"/>
    </source>
</evidence>
<organism evidence="10 11">
    <name type="scientific">Cesiribacter andamanensis AMV16</name>
    <dbReference type="NCBI Taxonomy" id="1279009"/>
    <lineage>
        <taxon>Bacteria</taxon>
        <taxon>Pseudomonadati</taxon>
        <taxon>Bacteroidota</taxon>
        <taxon>Cytophagia</taxon>
        <taxon>Cytophagales</taxon>
        <taxon>Cesiribacteraceae</taxon>
        <taxon>Cesiribacter</taxon>
    </lineage>
</organism>
<feature type="domain" description="MacB-like periplasmic core" evidence="9">
    <location>
        <begin position="26"/>
        <end position="240"/>
    </location>
</feature>
<evidence type="ECO:0000256" key="5">
    <source>
        <dbReference type="ARBA" id="ARBA00022989"/>
    </source>
</evidence>
<evidence type="ECO:0000256" key="6">
    <source>
        <dbReference type="ARBA" id="ARBA00023136"/>
    </source>
</evidence>
<dbReference type="InterPro" id="IPR051447">
    <property type="entry name" value="Lipoprotein-release_system"/>
</dbReference>
<dbReference type="STRING" id="1279009.ADICEAN_00098"/>
<keyword evidence="3" id="KW-1003">Cell membrane</keyword>
<name>M7NC61_9BACT</name>
<proteinExistence type="inferred from homology"/>